<dbReference type="SUPFAM" id="SSF56672">
    <property type="entry name" value="DNA/RNA polymerases"/>
    <property type="match status" value="1"/>
</dbReference>
<keyword evidence="1" id="KW-0862">Zinc</keyword>
<evidence type="ECO:0000259" key="2">
    <source>
        <dbReference type="PROSITE" id="PS50158"/>
    </source>
</evidence>
<keyword evidence="1" id="KW-0863">Zinc-finger</keyword>
<dbReference type="CDD" id="cd01650">
    <property type="entry name" value="RT_nLTR_like"/>
    <property type="match status" value="1"/>
</dbReference>
<dbReference type="GO" id="GO:0003676">
    <property type="term" value="F:nucleic acid binding"/>
    <property type="evidence" value="ECO:0007669"/>
    <property type="project" value="InterPro"/>
</dbReference>
<feature type="domain" description="CCHC-type" evidence="2">
    <location>
        <begin position="208"/>
        <end position="221"/>
    </location>
</feature>
<reference evidence="4" key="1">
    <citation type="submission" date="2020-06" db="EMBL/GenBank/DDBJ databases">
        <authorList>
            <person name="Li T."/>
            <person name="Hu X."/>
            <person name="Zhang T."/>
            <person name="Song X."/>
            <person name="Zhang H."/>
            <person name="Dai N."/>
            <person name="Sheng W."/>
            <person name="Hou X."/>
            <person name="Wei L."/>
        </authorList>
    </citation>
    <scope>NUCLEOTIDE SEQUENCE</scope>
    <source>
        <strain evidence="4">KEN8</strain>
        <tissue evidence="4">Leaf</tissue>
    </source>
</reference>
<dbReference type="PROSITE" id="PS50158">
    <property type="entry name" value="ZF_CCHC"/>
    <property type="match status" value="1"/>
</dbReference>
<dbReference type="InterPro" id="IPR005135">
    <property type="entry name" value="Endo/exonuclease/phosphatase"/>
</dbReference>
<dbReference type="GO" id="GO:0003824">
    <property type="term" value="F:catalytic activity"/>
    <property type="evidence" value="ECO:0007669"/>
    <property type="project" value="InterPro"/>
</dbReference>
<dbReference type="InterPro" id="IPR052343">
    <property type="entry name" value="Retrotransposon-Effector_Assoc"/>
</dbReference>
<accession>A0AAW2NW76</accession>
<dbReference type="EMBL" id="JACGWM010000010">
    <property type="protein sequence ID" value="KAL0347172.1"/>
    <property type="molecule type" value="Genomic_DNA"/>
</dbReference>
<evidence type="ECO:0000313" key="4">
    <source>
        <dbReference type="EMBL" id="KAL0347172.1"/>
    </source>
</evidence>
<dbReference type="AlphaFoldDB" id="A0AAW2NW76"/>
<dbReference type="PANTHER" id="PTHR46890:SF48">
    <property type="entry name" value="RNA-DIRECTED DNA POLYMERASE"/>
    <property type="match status" value="1"/>
</dbReference>
<sequence length="882" mass="98855">MDSDLSGLGASLSLTEEEEAGLVLPTGLWHSEPLIRGFFVVGRIVSQKAFHSEALQNTLKLAFNTVRGFEFKMIEGDRFLLKFLHILDRDRVLERCPWAYDKQLLVLAPVEAADDPNLVDLNWCEFHIHVHGLPLGKMTKEIAVVIGNKLGKFRDVDVDGGGEAWGSYVRMRVAIDITKPLTRALKIRTVLGDEQLVTFTYERLPNFCYLCGCLGHLSRQCELQFQANFCDPGSNSPFGNWLRAAAPMPFRGRNGNVPSKEHLPSFKRPIFVSHSSLQSNVPNSPSTRVPPFAMSLLVWNCQGLRGPGTIRTLGDLIRANNPSLVFLAETKCASRQIEVLKRKFELNGVCVPSVGKRGGLVVFWDKSRAWICAGDYNEIMDNSEKLGGPQRPNWQMRNFRKALADCELHDIGCTGDPFTWSNRHTYPHTVSERLDRACANLGWSHLFPDASVTHIPVACSDHKALVIQLRDRPEQAQQWSRPWRFEAAWLQSDQCEQVVENSWNQGGGVSRSIDIAEKLTICQDSLRGWSTKVFRGAKCRVKSLENRLQRLLARRLTPAVQEEISFVRKEVEGWAAREETRWTKKDVTACVLNLLNSFVMPPGMNSTHLVLIPKCKHPEALSQFRPISLCNVVYKIASKTIANRLKVFLDKIISPVQSAFVPGRLITDNILLAFELNHFLNSKAKGGKGWMALKLDVSKAYDKVEWSFLEQVMVKLGFPPSPIRLIMLCISSVSFSFMLSGKQFGSLTPERGLRQGDPLSPYLFLLCTEAFSSLIQLAEREGRIQGVSVCQAAPSISHLLFADDTLIFCRASAESTQAVLDTLEEYRKASGQEINFAKSSVAFSKSTREDLCSTIVTALTIRRANKMELYLGLPSKVARSKK</sequence>
<protein>
    <submittedName>
        <fullName evidence="4">Mitochondrial protein</fullName>
    </submittedName>
</protein>
<dbReference type="SUPFAM" id="SSF56219">
    <property type="entry name" value="DNase I-like"/>
    <property type="match status" value="1"/>
</dbReference>
<comment type="caution">
    <text evidence="4">The sequence shown here is derived from an EMBL/GenBank/DDBJ whole genome shotgun (WGS) entry which is preliminary data.</text>
</comment>
<dbReference type="InterPro" id="IPR043502">
    <property type="entry name" value="DNA/RNA_pol_sf"/>
</dbReference>
<feature type="domain" description="Reverse transcriptase" evidence="3">
    <location>
        <begin position="593"/>
        <end position="875"/>
    </location>
</feature>
<dbReference type="PROSITE" id="PS50878">
    <property type="entry name" value="RT_POL"/>
    <property type="match status" value="1"/>
</dbReference>
<dbReference type="Pfam" id="PF00078">
    <property type="entry name" value="RVT_1"/>
    <property type="match status" value="1"/>
</dbReference>
<gene>
    <name evidence="4" type="ORF">Scaly_1733200</name>
</gene>
<keyword evidence="1" id="KW-0479">Metal-binding</keyword>
<dbReference type="InterPro" id="IPR025836">
    <property type="entry name" value="Zn_knuckle_CX2CX4HX4C"/>
</dbReference>
<evidence type="ECO:0000259" key="3">
    <source>
        <dbReference type="PROSITE" id="PS50878"/>
    </source>
</evidence>
<evidence type="ECO:0000256" key="1">
    <source>
        <dbReference type="PROSITE-ProRule" id="PRU00047"/>
    </source>
</evidence>
<dbReference type="InterPro" id="IPR001878">
    <property type="entry name" value="Znf_CCHC"/>
</dbReference>
<organism evidence="4">
    <name type="scientific">Sesamum calycinum</name>
    <dbReference type="NCBI Taxonomy" id="2727403"/>
    <lineage>
        <taxon>Eukaryota</taxon>
        <taxon>Viridiplantae</taxon>
        <taxon>Streptophyta</taxon>
        <taxon>Embryophyta</taxon>
        <taxon>Tracheophyta</taxon>
        <taxon>Spermatophyta</taxon>
        <taxon>Magnoliopsida</taxon>
        <taxon>eudicotyledons</taxon>
        <taxon>Gunneridae</taxon>
        <taxon>Pentapetalae</taxon>
        <taxon>asterids</taxon>
        <taxon>lamiids</taxon>
        <taxon>Lamiales</taxon>
        <taxon>Pedaliaceae</taxon>
        <taxon>Sesamum</taxon>
    </lineage>
</organism>
<dbReference type="Gene3D" id="3.60.10.10">
    <property type="entry name" value="Endonuclease/exonuclease/phosphatase"/>
    <property type="match status" value="2"/>
</dbReference>
<name>A0AAW2NW76_9LAMI</name>
<proteinExistence type="predicted"/>
<dbReference type="PANTHER" id="PTHR46890">
    <property type="entry name" value="NON-LTR RETROLELEMENT REVERSE TRANSCRIPTASE-LIKE PROTEIN-RELATED"/>
    <property type="match status" value="1"/>
</dbReference>
<reference evidence="4" key="2">
    <citation type="journal article" date="2024" name="Plant">
        <title>Genomic evolution and insights into agronomic trait innovations of Sesamum species.</title>
        <authorList>
            <person name="Miao H."/>
            <person name="Wang L."/>
            <person name="Qu L."/>
            <person name="Liu H."/>
            <person name="Sun Y."/>
            <person name="Le M."/>
            <person name="Wang Q."/>
            <person name="Wei S."/>
            <person name="Zheng Y."/>
            <person name="Lin W."/>
            <person name="Duan Y."/>
            <person name="Cao H."/>
            <person name="Xiong S."/>
            <person name="Wang X."/>
            <person name="Wei L."/>
            <person name="Li C."/>
            <person name="Ma Q."/>
            <person name="Ju M."/>
            <person name="Zhao R."/>
            <person name="Li G."/>
            <person name="Mu C."/>
            <person name="Tian Q."/>
            <person name="Mei H."/>
            <person name="Zhang T."/>
            <person name="Gao T."/>
            <person name="Zhang H."/>
        </authorList>
    </citation>
    <scope>NUCLEOTIDE SEQUENCE</scope>
    <source>
        <strain evidence="4">KEN8</strain>
    </source>
</reference>
<dbReference type="InterPro" id="IPR025558">
    <property type="entry name" value="DUF4283"/>
</dbReference>
<dbReference type="GO" id="GO:0008270">
    <property type="term" value="F:zinc ion binding"/>
    <property type="evidence" value="ECO:0007669"/>
    <property type="project" value="UniProtKB-KW"/>
</dbReference>
<dbReference type="InterPro" id="IPR036691">
    <property type="entry name" value="Endo/exonu/phosph_ase_sf"/>
</dbReference>
<dbReference type="InterPro" id="IPR000477">
    <property type="entry name" value="RT_dom"/>
</dbReference>
<dbReference type="Pfam" id="PF14392">
    <property type="entry name" value="zf-CCHC_4"/>
    <property type="match status" value="1"/>
</dbReference>
<dbReference type="Pfam" id="PF14111">
    <property type="entry name" value="DUF4283"/>
    <property type="match status" value="1"/>
</dbReference>
<dbReference type="Pfam" id="PF03372">
    <property type="entry name" value="Exo_endo_phos"/>
    <property type="match status" value="1"/>
</dbReference>